<protein>
    <submittedName>
        <fullName evidence="9">Transcription factor bHLH99-like</fullName>
    </submittedName>
</protein>
<evidence type="ECO:0000256" key="3">
    <source>
        <dbReference type="ARBA" id="ARBA00023125"/>
    </source>
</evidence>
<gene>
    <name evidence="9" type="primary">LOC104743853</name>
</gene>
<comment type="subcellular location">
    <subcellularLocation>
        <location evidence="1">Nucleus</location>
    </subcellularLocation>
</comment>
<proteinExistence type="predicted"/>
<evidence type="ECO:0000313" key="9">
    <source>
        <dbReference type="RefSeq" id="XP_010463194.2"/>
    </source>
</evidence>
<keyword evidence="4" id="KW-0804">Transcription</keyword>
<evidence type="ECO:0000256" key="6">
    <source>
        <dbReference type="SAM" id="MobiDB-lite"/>
    </source>
</evidence>
<organism evidence="8 9">
    <name type="scientific">Camelina sativa</name>
    <name type="common">False flax</name>
    <name type="synonym">Myagrum sativum</name>
    <dbReference type="NCBI Taxonomy" id="90675"/>
    <lineage>
        <taxon>Eukaryota</taxon>
        <taxon>Viridiplantae</taxon>
        <taxon>Streptophyta</taxon>
        <taxon>Embryophyta</taxon>
        <taxon>Tracheophyta</taxon>
        <taxon>Spermatophyta</taxon>
        <taxon>Magnoliopsida</taxon>
        <taxon>eudicotyledons</taxon>
        <taxon>Gunneridae</taxon>
        <taxon>Pentapetalae</taxon>
        <taxon>rosids</taxon>
        <taxon>malvids</taxon>
        <taxon>Brassicales</taxon>
        <taxon>Brassicaceae</taxon>
        <taxon>Camelineae</taxon>
        <taxon>Camelina</taxon>
    </lineage>
</organism>
<evidence type="ECO:0000256" key="1">
    <source>
        <dbReference type="ARBA" id="ARBA00004123"/>
    </source>
</evidence>
<dbReference type="InterPro" id="IPR036638">
    <property type="entry name" value="HLH_DNA-bd_sf"/>
</dbReference>
<feature type="region of interest" description="Disordered" evidence="6">
    <location>
        <begin position="70"/>
        <end position="107"/>
    </location>
</feature>
<sequence length="300" mass="34077">MALYKYLIPLTSQFSWLVGSYSFGFSLMETSLSYDILDFLQNIVVSKSQQNSLSSSSDLATLSCSVTEQQSHSTQKLSSLRPRGGSSDDYVQSPKRTRRTRSDKKIEDIQNQRMNHIAVERNRRRQMNHFLSVLKSMMPLSYSQPNDQASIIEGTINYLKKLEQLLHSLEAQLKARKPNRSPNKFSNFFMFPQYSTATTASSFSSNYHHGKAVADVEVTMVERHANIKVLTKTQPRLLFKLINEFNSLGLSTLHLNFTTANEMSLFTIGVKVEANCQLTPSINEVANAVHEVVRRIHKES</sequence>
<feature type="domain" description="BHLH" evidence="7">
    <location>
        <begin position="111"/>
        <end position="162"/>
    </location>
</feature>
<dbReference type="Pfam" id="PF00010">
    <property type="entry name" value="HLH"/>
    <property type="match status" value="1"/>
</dbReference>
<dbReference type="PROSITE" id="PS50888">
    <property type="entry name" value="BHLH"/>
    <property type="match status" value="1"/>
</dbReference>
<reference evidence="8" key="1">
    <citation type="journal article" date="2014" name="Nat. Commun.">
        <title>The emerging biofuel crop Camelina sativa retains a highly undifferentiated hexaploid genome structure.</title>
        <authorList>
            <person name="Kagale S."/>
            <person name="Koh C."/>
            <person name="Nixon J."/>
            <person name="Bollina V."/>
            <person name="Clarke W.E."/>
            <person name="Tuteja R."/>
            <person name="Spillane C."/>
            <person name="Robinson S.J."/>
            <person name="Links M.G."/>
            <person name="Clarke C."/>
            <person name="Higgins E.E."/>
            <person name="Huebert T."/>
            <person name="Sharpe A.G."/>
            <person name="Parkin I.A."/>
        </authorList>
    </citation>
    <scope>NUCLEOTIDE SEQUENCE [LARGE SCALE GENOMIC DNA]</scope>
    <source>
        <strain evidence="8">cv. DH55</strain>
    </source>
</reference>
<accession>A0ABM0VYQ6</accession>
<reference evidence="9" key="2">
    <citation type="submission" date="2025-08" db="UniProtKB">
        <authorList>
            <consortium name="RefSeq"/>
        </authorList>
    </citation>
    <scope>IDENTIFICATION</scope>
    <source>
        <tissue evidence="9">Leaf</tissue>
    </source>
</reference>
<evidence type="ECO:0000256" key="5">
    <source>
        <dbReference type="ARBA" id="ARBA00023242"/>
    </source>
</evidence>
<dbReference type="SMART" id="SM00353">
    <property type="entry name" value="HLH"/>
    <property type="match status" value="1"/>
</dbReference>
<dbReference type="Gene3D" id="4.10.280.10">
    <property type="entry name" value="Helix-loop-helix DNA-binding domain"/>
    <property type="match status" value="1"/>
</dbReference>
<evidence type="ECO:0000256" key="2">
    <source>
        <dbReference type="ARBA" id="ARBA00023015"/>
    </source>
</evidence>
<dbReference type="Proteomes" id="UP000694864">
    <property type="component" value="Chromosome 2"/>
</dbReference>
<keyword evidence="5" id="KW-0539">Nucleus</keyword>
<keyword evidence="3" id="KW-0238">DNA-binding</keyword>
<keyword evidence="8" id="KW-1185">Reference proteome</keyword>
<name>A0ABM0VYQ6_CAMSA</name>
<dbReference type="Pfam" id="PF22754">
    <property type="entry name" value="bHLH-TF_ACT-like_plant"/>
    <property type="match status" value="1"/>
</dbReference>
<dbReference type="InterPro" id="IPR011598">
    <property type="entry name" value="bHLH_dom"/>
</dbReference>
<dbReference type="PANTHER" id="PTHR11969:SF89">
    <property type="entry name" value="TRANSCRIPTION FACTOR BHLH99"/>
    <property type="match status" value="1"/>
</dbReference>
<evidence type="ECO:0000256" key="4">
    <source>
        <dbReference type="ARBA" id="ARBA00023163"/>
    </source>
</evidence>
<dbReference type="InterPro" id="IPR054502">
    <property type="entry name" value="bHLH-TF_ACT-like_plant"/>
</dbReference>
<keyword evidence="2" id="KW-0805">Transcription regulation</keyword>
<dbReference type="GeneID" id="104743853"/>
<evidence type="ECO:0000313" key="8">
    <source>
        <dbReference type="Proteomes" id="UP000694864"/>
    </source>
</evidence>
<dbReference type="PANTHER" id="PTHR11969">
    <property type="entry name" value="MAX DIMERIZATION, MAD"/>
    <property type="match status" value="1"/>
</dbReference>
<dbReference type="RefSeq" id="XP_010463194.2">
    <property type="nucleotide sequence ID" value="XM_010464892.2"/>
</dbReference>
<evidence type="ECO:0000259" key="7">
    <source>
        <dbReference type="PROSITE" id="PS50888"/>
    </source>
</evidence>
<dbReference type="SUPFAM" id="SSF47459">
    <property type="entry name" value="HLH, helix-loop-helix DNA-binding domain"/>
    <property type="match status" value="1"/>
</dbReference>